<dbReference type="InterPro" id="IPR037224">
    <property type="entry name" value="PapC_N_sf"/>
</dbReference>
<evidence type="ECO:0000313" key="14">
    <source>
        <dbReference type="Proteomes" id="UP001424532"/>
    </source>
</evidence>
<evidence type="ECO:0000256" key="10">
    <source>
        <dbReference type="SAM" id="SignalP"/>
    </source>
</evidence>
<evidence type="ECO:0000256" key="5">
    <source>
        <dbReference type="ARBA" id="ARBA00022692"/>
    </source>
</evidence>
<keyword evidence="5 9" id="KW-0812">Transmembrane</keyword>
<comment type="similarity">
    <text evidence="2 9">Belongs to the fimbrial export usher family.</text>
</comment>
<dbReference type="Gene3D" id="2.60.40.3110">
    <property type="match status" value="1"/>
</dbReference>
<comment type="subcellular location">
    <subcellularLocation>
        <location evidence="1 9">Cell outer membrane</location>
        <topology evidence="1 9">Multi-pass membrane protein</topology>
    </subcellularLocation>
</comment>
<feature type="signal peptide" evidence="10">
    <location>
        <begin position="1"/>
        <end position="20"/>
    </location>
</feature>
<dbReference type="Pfam" id="PF13953">
    <property type="entry name" value="PapC_C"/>
    <property type="match status" value="1"/>
</dbReference>
<keyword evidence="7 9" id="KW-0472">Membrane</keyword>
<reference evidence="13 14" key="1">
    <citation type="submission" date="2024-05" db="EMBL/GenBank/DDBJ databases">
        <title>Sequence of Lycoming College course isolates.</title>
        <authorList>
            <person name="Reigle C.A."/>
            <person name="Newman J.D."/>
        </authorList>
    </citation>
    <scope>NUCLEOTIDE SEQUENCE [LARGE SCALE GENOMIC DNA]</scope>
    <source>
        <strain evidence="13 14">CAR-09</strain>
    </source>
</reference>
<evidence type="ECO:0000259" key="12">
    <source>
        <dbReference type="Pfam" id="PF13954"/>
    </source>
</evidence>
<evidence type="ECO:0000259" key="11">
    <source>
        <dbReference type="Pfam" id="PF13953"/>
    </source>
</evidence>
<protein>
    <submittedName>
        <fullName evidence="13">Fimbria/pilus outer membrane usher protein</fullName>
    </submittedName>
</protein>
<feature type="chain" id="PRO_5045531582" evidence="10">
    <location>
        <begin position="21"/>
        <end position="819"/>
    </location>
</feature>
<dbReference type="EMBL" id="JBDLYL010000007">
    <property type="protein sequence ID" value="MEN8639853.1"/>
    <property type="molecule type" value="Genomic_DNA"/>
</dbReference>
<evidence type="ECO:0000256" key="6">
    <source>
        <dbReference type="ARBA" id="ARBA00022729"/>
    </source>
</evidence>
<keyword evidence="4" id="KW-1134">Transmembrane beta strand</keyword>
<dbReference type="PANTHER" id="PTHR30451">
    <property type="entry name" value="OUTER MEMBRANE USHER PROTEIN"/>
    <property type="match status" value="1"/>
</dbReference>
<gene>
    <name evidence="13" type="ORF">ABFE88_09360</name>
</gene>
<evidence type="ECO:0000256" key="1">
    <source>
        <dbReference type="ARBA" id="ARBA00004571"/>
    </source>
</evidence>
<dbReference type="Gene3D" id="3.10.20.410">
    <property type="match status" value="1"/>
</dbReference>
<keyword evidence="9" id="KW-1029">Fimbrium biogenesis</keyword>
<dbReference type="Proteomes" id="UP001424532">
    <property type="component" value="Unassembled WGS sequence"/>
</dbReference>
<dbReference type="InterPro" id="IPR018030">
    <property type="entry name" value="Fimbrial_membr_usher_CS"/>
</dbReference>
<dbReference type="InterPro" id="IPR025885">
    <property type="entry name" value="PapC_N"/>
</dbReference>
<feature type="domain" description="PapC N-terminal" evidence="12">
    <location>
        <begin position="24"/>
        <end position="169"/>
    </location>
</feature>
<feature type="domain" description="PapC-like C-terminal" evidence="11">
    <location>
        <begin position="741"/>
        <end position="799"/>
    </location>
</feature>
<dbReference type="Gene3D" id="2.60.40.2610">
    <property type="entry name" value="Outer membrane usher protein FimD, plug domain"/>
    <property type="match status" value="1"/>
</dbReference>
<evidence type="ECO:0000256" key="4">
    <source>
        <dbReference type="ARBA" id="ARBA00022452"/>
    </source>
</evidence>
<evidence type="ECO:0000256" key="8">
    <source>
        <dbReference type="ARBA" id="ARBA00023237"/>
    </source>
</evidence>
<evidence type="ECO:0000313" key="13">
    <source>
        <dbReference type="EMBL" id="MEN8639853.1"/>
    </source>
</evidence>
<dbReference type="SUPFAM" id="SSF141729">
    <property type="entry name" value="FimD N-terminal domain-like"/>
    <property type="match status" value="1"/>
</dbReference>
<keyword evidence="8 9" id="KW-0998">Cell outer membrane</keyword>
<dbReference type="RefSeq" id="WP_347149733.1">
    <property type="nucleotide sequence ID" value="NZ_JBDLYL010000007.1"/>
</dbReference>
<dbReference type="Pfam" id="PF00577">
    <property type="entry name" value="Usher"/>
    <property type="match status" value="1"/>
</dbReference>
<keyword evidence="3 9" id="KW-0813">Transport</keyword>
<organism evidence="13 14">
    <name type="scientific">Pseudomonas sichuanensis</name>
    <dbReference type="NCBI Taxonomy" id="2213015"/>
    <lineage>
        <taxon>Bacteria</taxon>
        <taxon>Pseudomonadati</taxon>
        <taxon>Pseudomonadota</taxon>
        <taxon>Gammaproteobacteria</taxon>
        <taxon>Pseudomonadales</taxon>
        <taxon>Pseudomonadaceae</taxon>
        <taxon>Pseudomonas</taxon>
    </lineage>
</organism>
<comment type="caution">
    <text evidence="13">The sequence shown here is derived from an EMBL/GenBank/DDBJ whole genome shotgun (WGS) entry which is preliminary data.</text>
</comment>
<dbReference type="PROSITE" id="PS01151">
    <property type="entry name" value="FIMBRIAL_USHER"/>
    <property type="match status" value="1"/>
</dbReference>
<evidence type="ECO:0000256" key="7">
    <source>
        <dbReference type="ARBA" id="ARBA00023136"/>
    </source>
</evidence>
<evidence type="ECO:0000256" key="3">
    <source>
        <dbReference type="ARBA" id="ARBA00022448"/>
    </source>
</evidence>
<evidence type="ECO:0000256" key="9">
    <source>
        <dbReference type="RuleBase" id="RU003884"/>
    </source>
</evidence>
<dbReference type="InterPro" id="IPR025949">
    <property type="entry name" value="PapC-like_C"/>
</dbReference>
<dbReference type="InterPro" id="IPR043142">
    <property type="entry name" value="PapC-like_C_sf"/>
</dbReference>
<dbReference type="InterPro" id="IPR042186">
    <property type="entry name" value="FimD_plug_dom"/>
</dbReference>
<keyword evidence="6 10" id="KW-0732">Signal</keyword>
<evidence type="ECO:0000256" key="2">
    <source>
        <dbReference type="ARBA" id="ARBA00008064"/>
    </source>
</evidence>
<dbReference type="PANTHER" id="PTHR30451:SF20">
    <property type="entry name" value="FIMBRIAE USHER"/>
    <property type="match status" value="1"/>
</dbReference>
<sequence length="819" mass="87670">MACARVLLPGLLVLAAGSLAAPVEFDSRMLRQGTSSDLQRFEGASVIPEGEVNLDVTLNQRWVGRYQVTLRTPSGATQPAPCYGRELLEALGVDLLRLAPAKRALLEQEGDCLALSALGLEASEALAYGELRLTLSIARQHLSRRPVDHVDTRQWDSGVGAGFVNYDLNLHQQQMAHRQGTAYRGFLGLRGGLNTGDWYWRHDGILQGADDTPTRYQRGMTSVRRDLPALSAQMTLGDAASSSDVFAASAFRGLQLGSDERMLPQSRRGYAPTVRGVANSTALVSIRQRGVLLHETSVPPGPFEIDDLYPSGLSDDLEVTLKEADGSVTVFSVPFQAAPLALRPGARRFDFAGGHWLDGYGRSGPAFGQGSWQQGLDDRLSVHGGLWVAEDYLGGALGVALNTAVGAVGLTAYHADAAPSPESDRRGQAVRLNWRQQMTDTATRLEASISRSQSTGYLGFDEFAQARRGRHSDPNHWRASFSLDQPLGPGAGRLSFAVNGARSWSGQGGSDYRIGYNNHFAAMAYGLSIGRQRSEHGQPLRTIALTLSMPLGERRRDLLSSAVSSDSRRHASTSLRWSSRAGEQAQWGYGLAAQYQAAAADPVGLDGNLRYRGSAGDLAIALGSRGDQRHLALGARGAVVAHAGGVTAAPTLGESFAIIHAPGATAARVRQQPQLRVDRRGYAVVPSLAPYSVNTVEIDPKGMPRTTELLVAGHNVVPRAGAAPLLRFATRAGDFHVLLAERTGGEALPFGAQVFDETGNEVGMVGQGGQVQIRSQARRGRLRISWGGAEHQACWLDFEVGRAASAVAVCGPRSNQKIY</sequence>
<dbReference type="InterPro" id="IPR000015">
    <property type="entry name" value="Fimb_usher"/>
</dbReference>
<name>A0ABV0DDJ0_9PSED</name>
<dbReference type="Gene3D" id="2.60.40.2070">
    <property type="match status" value="1"/>
</dbReference>
<proteinExistence type="inferred from homology"/>
<keyword evidence="14" id="KW-1185">Reference proteome</keyword>
<dbReference type="Pfam" id="PF13954">
    <property type="entry name" value="PapC_N"/>
    <property type="match status" value="1"/>
</dbReference>
<accession>A0ABV0DDJ0</accession>